<dbReference type="Proteomes" id="UP000199556">
    <property type="component" value="Unassembled WGS sequence"/>
</dbReference>
<evidence type="ECO:0000259" key="2">
    <source>
        <dbReference type="PROSITE" id="PS51833"/>
    </source>
</evidence>
<dbReference type="InterPro" id="IPR052340">
    <property type="entry name" value="RNase_Y/CdgJ"/>
</dbReference>
<name>A0A1I4RD02_ECTMO</name>
<dbReference type="Pfam" id="PF08668">
    <property type="entry name" value="HDOD"/>
    <property type="match status" value="1"/>
</dbReference>
<sequence>MSEAFVGRQPIYDREFRVQAFELLFRDSAANQAHFPDGDTATSEVIQSAFIDLGLDRLVGQCLAFINLTRNFLTGEIAMALPPERVVLEVIEDIPVDGELIAAVARLTRAGYRIALDDYVFDETHAPLLHLASIVKLDVLQWSPKELRTLVGRLRPYRVQLLAEKVETPEQLTFCRDLGFDYFQGYGLSRPNVVRGPRLMANQLVVMQLMARIHQPDLDPRELEQLIASDVSLSYQLLRFINSPFFGLVRPVESIHRAVVYLGTRAIRKWISLIALRRLENIPPQAMPTALIRARTCQTLARAAGMGRLDSFFTVGLFSILDQLIQRPMEEALQDLPLSEEVKQALLRQAGPMGEALDCARAFETDDPHRPRGFRGLSEETTSRLYLEAVAWAYDLEQQLTP</sequence>
<dbReference type="SMART" id="SM00052">
    <property type="entry name" value="EAL"/>
    <property type="match status" value="1"/>
</dbReference>
<dbReference type="InterPro" id="IPR014408">
    <property type="entry name" value="dGMP_Pdiesterase_EAL/HD-GYP"/>
</dbReference>
<protein>
    <submittedName>
        <fullName evidence="3">Diguanylate phosphodiesterase</fullName>
    </submittedName>
</protein>
<evidence type="ECO:0000259" key="1">
    <source>
        <dbReference type="PROSITE" id="PS50883"/>
    </source>
</evidence>
<dbReference type="EMBL" id="FOUO01000007">
    <property type="protein sequence ID" value="SFM49936.1"/>
    <property type="molecule type" value="Genomic_DNA"/>
</dbReference>
<dbReference type="InterPro" id="IPR013976">
    <property type="entry name" value="HDOD"/>
</dbReference>
<dbReference type="SUPFAM" id="SSF141868">
    <property type="entry name" value="EAL domain-like"/>
    <property type="match status" value="1"/>
</dbReference>
<evidence type="ECO:0000313" key="4">
    <source>
        <dbReference type="Proteomes" id="UP000199556"/>
    </source>
</evidence>
<dbReference type="PANTHER" id="PTHR33525:SF4">
    <property type="entry name" value="CYCLIC DI-GMP PHOSPHODIESTERASE CDGJ"/>
    <property type="match status" value="1"/>
</dbReference>
<feature type="domain" description="EAL" evidence="1">
    <location>
        <begin position="1"/>
        <end position="205"/>
    </location>
</feature>
<dbReference type="OrthoDB" id="9804751at2"/>
<dbReference type="PROSITE" id="PS50883">
    <property type="entry name" value="EAL"/>
    <property type="match status" value="1"/>
</dbReference>
<proteinExistence type="predicted"/>
<organism evidence="3 4">
    <name type="scientific">Ectothiorhodospira mobilis</name>
    <dbReference type="NCBI Taxonomy" id="195064"/>
    <lineage>
        <taxon>Bacteria</taxon>
        <taxon>Pseudomonadati</taxon>
        <taxon>Pseudomonadota</taxon>
        <taxon>Gammaproteobacteria</taxon>
        <taxon>Chromatiales</taxon>
        <taxon>Ectothiorhodospiraceae</taxon>
        <taxon>Ectothiorhodospira</taxon>
    </lineage>
</organism>
<dbReference type="Gene3D" id="1.10.3210.10">
    <property type="entry name" value="Hypothetical protein af1432"/>
    <property type="match status" value="1"/>
</dbReference>
<accession>A0A1I4RD02</accession>
<dbReference type="PANTHER" id="PTHR33525">
    <property type="match status" value="1"/>
</dbReference>
<dbReference type="InterPro" id="IPR035919">
    <property type="entry name" value="EAL_sf"/>
</dbReference>
<reference evidence="3 4" key="1">
    <citation type="submission" date="2016-10" db="EMBL/GenBank/DDBJ databases">
        <authorList>
            <person name="de Groot N.N."/>
        </authorList>
    </citation>
    <scope>NUCLEOTIDE SEQUENCE [LARGE SCALE GENOMIC DNA]</scope>
    <source>
        <strain evidence="3 4">DSM 4180</strain>
    </source>
</reference>
<dbReference type="STRING" id="195064.SAMN05421721_10797"/>
<dbReference type="SUPFAM" id="SSF109604">
    <property type="entry name" value="HD-domain/PDEase-like"/>
    <property type="match status" value="1"/>
</dbReference>
<dbReference type="RefSeq" id="WP_090485021.1">
    <property type="nucleotide sequence ID" value="NZ_FOUO01000007.1"/>
</dbReference>
<dbReference type="PROSITE" id="PS51833">
    <property type="entry name" value="HDOD"/>
    <property type="match status" value="1"/>
</dbReference>
<gene>
    <name evidence="3" type="ORF">SAMN05421721_10797</name>
</gene>
<keyword evidence="4" id="KW-1185">Reference proteome</keyword>
<dbReference type="InterPro" id="IPR001633">
    <property type="entry name" value="EAL_dom"/>
</dbReference>
<dbReference type="AlphaFoldDB" id="A0A1I4RD02"/>
<dbReference type="Pfam" id="PF00563">
    <property type="entry name" value="EAL"/>
    <property type="match status" value="1"/>
</dbReference>
<evidence type="ECO:0000313" key="3">
    <source>
        <dbReference type="EMBL" id="SFM49936.1"/>
    </source>
</evidence>
<dbReference type="Gene3D" id="3.20.20.450">
    <property type="entry name" value="EAL domain"/>
    <property type="match status" value="1"/>
</dbReference>
<dbReference type="PIRSF" id="PIRSF003180">
    <property type="entry name" value="DiGMPpdiest_YuxH"/>
    <property type="match status" value="1"/>
</dbReference>
<feature type="domain" description="HDOD" evidence="2">
    <location>
        <begin position="199"/>
        <end position="384"/>
    </location>
</feature>